<reference evidence="1 2" key="1">
    <citation type="submission" date="2023-08" db="EMBL/GenBank/DDBJ databases">
        <title>A Necator americanus chromosomal reference genome.</title>
        <authorList>
            <person name="Ilik V."/>
            <person name="Petrzelkova K.J."/>
            <person name="Pardy F."/>
            <person name="Fuh T."/>
            <person name="Niatou-Singa F.S."/>
            <person name="Gouil Q."/>
            <person name="Baker L."/>
            <person name="Ritchie M.E."/>
            <person name="Jex A.R."/>
            <person name="Gazzola D."/>
            <person name="Li H."/>
            <person name="Toshio Fujiwara R."/>
            <person name="Zhan B."/>
            <person name="Aroian R.V."/>
            <person name="Pafco B."/>
            <person name="Schwarz E.M."/>
        </authorList>
    </citation>
    <scope>NUCLEOTIDE SEQUENCE [LARGE SCALE GENOMIC DNA]</scope>
    <source>
        <strain evidence="1 2">Aroian</strain>
        <tissue evidence="1">Whole animal</tissue>
    </source>
</reference>
<keyword evidence="2" id="KW-1185">Reference proteome</keyword>
<sequence>MRPLCTETLELIRQHGAARTVGNQPLMSELAKLCRKSIKKDLKERRAEVLAKATEVGKKTLATPVENSPIERRG</sequence>
<organism evidence="1 2">
    <name type="scientific">Necator americanus</name>
    <name type="common">Human hookworm</name>
    <dbReference type="NCBI Taxonomy" id="51031"/>
    <lineage>
        <taxon>Eukaryota</taxon>
        <taxon>Metazoa</taxon>
        <taxon>Ecdysozoa</taxon>
        <taxon>Nematoda</taxon>
        <taxon>Chromadorea</taxon>
        <taxon>Rhabditida</taxon>
        <taxon>Rhabditina</taxon>
        <taxon>Rhabditomorpha</taxon>
        <taxon>Strongyloidea</taxon>
        <taxon>Ancylostomatidae</taxon>
        <taxon>Bunostominae</taxon>
        <taxon>Necator</taxon>
    </lineage>
</organism>
<dbReference type="EMBL" id="JAVFWL010000005">
    <property type="protein sequence ID" value="KAK6755751.1"/>
    <property type="molecule type" value="Genomic_DNA"/>
</dbReference>
<gene>
    <name evidence="1" type="primary">Necator_chrV.g19044</name>
    <name evidence="1" type="ORF">RB195_014253</name>
</gene>
<accession>A0ABR1DZA7</accession>
<evidence type="ECO:0000313" key="2">
    <source>
        <dbReference type="Proteomes" id="UP001303046"/>
    </source>
</evidence>
<protein>
    <submittedName>
        <fullName evidence="1">Uncharacterized protein</fullName>
    </submittedName>
</protein>
<comment type="caution">
    <text evidence="1">The sequence shown here is derived from an EMBL/GenBank/DDBJ whole genome shotgun (WGS) entry which is preliminary data.</text>
</comment>
<evidence type="ECO:0000313" key="1">
    <source>
        <dbReference type="EMBL" id="KAK6755751.1"/>
    </source>
</evidence>
<proteinExistence type="predicted"/>
<name>A0ABR1DZA7_NECAM</name>
<dbReference type="Proteomes" id="UP001303046">
    <property type="component" value="Unassembled WGS sequence"/>
</dbReference>